<dbReference type="InterPro" id="IPR018713">
    <property type="entry name" value="MPAB/Lcp_cat_dom"/>
</dbReference>
<gene>
    <name evidence="2" type="ORF">GO621_03055</name>
</gene>
<dbReference type="Pfam" id="PF09995">
    <property type="entry name" value="MPAB_Lcp_cat"/>
    <property type="match status" value="1"/>
</dbReference>
<keyword evidence="3" id="KW-1185">Reference proteome</keyword>
<accession>A0A7K1ST84</accession>
<evidence type="ECO:0000259" key="1">
    <source>
        <dbReference type="Pfam" id="PF09995"/>
    </source>
</evidence>
<protein>
    <submittedName>
        <fullName evidence="2">DUF2236 domain-containing protein</fullName>
    </submittedName>
</protein>
<dbReference type="EMBL" id="WPIK01000002">
    <property type="protein sequence ID" value="MVN20511.1"/>
    <property type="molecule type" value="Genomic_DNA"/>
</dbReference>
<dbReference type="RefSeq" id="WP_157564059.1">
    <property type="nucleotide sequence ID" value="NZ_WPIK01000002.1"/>
</dbReference>
<organism evidence="2 3">
    <name type="scientific">Mucilaginibacter arboris</name>
    <dbReference type="NCBI Taxonomy" id="2682090"/>
    <lineage>
        <taxon>Bacteria</taxon>
        <taxon>Pseudomonadati</taxon>
        <taxon>Bacteroidota</taxon>
        <taxon>Sphingobacteriia</taxon>
        <taxon>Sphingobacteriales</taxon>
        <taxon>Sphingobacteriaceae</taxon>
        <taxon>Mucilaginibacter</taxon>
    </lineage>
</organism>
<proteinExistence type="predicted"/>
<evidence type="ECO:0000313" key="3">
    <source>
        <dbReference type="Proteomes" id="UP000462014"/>
    </source>
</evidence>
<dbReference type="AlphaFoldDB" id="A0A7K1ST84"/>
<evidence type="ECO:0000313" key="2">
    <source>
        <dbReference type="EMBL" id="MVN20511.1"/>
    </source>
</evidence>
<reference evidence="2 3" key="1">
    <citation type="submission" date="2019-12" db="EMBL/GenBank/DDBJ databases">
        <title>Mucilaginibacter sp. HMF7410 genome sequencing and assembly.</title>
        <authorList>
            <person name="Kang H."/>
            <person name="Cha I."/>
            <person name="Kim H."/>
            <person name="Joh K."/>
        </authorList>
    </citation>
    <scope>NUCLEOTIDE SEQUENCE [LARGE SCALE GENOMIC DNA]</scope>
    <source>
        <strain evidence="2 3">HMF7410</strain>
    </source>
</reference>
<dbReference type="GO" id="GO:0016491">
    <property type="term" value="F:oxidoreductase activity"/>
    <property type="evidence" value="ECO:0007669"/>
    <property type="project" value="InterPro"/>
</dbReference>
<dbReference type="Proteomes" id="UP000462014">
    <property type="component" value="Unassembled WGS sequence"/>
</dbReference>
<comment type="caution">
    <text evidence="2">The sequence shown here is derived from an EMBL/GenBank/DDBJ whole genome shotgun (WGS) entry which is preliminary data.</text>
</comment>
<sequence>MELFSEKGSIVRKIWSNADTVLFIFAGASAEFALNKAVDWLYFTGRLPADPLGRLFSTVTYAQRIVFSELAQAHKAIDQITAIHSTVEANRHAKIPDWAYRDVLFLLIDYSVRAFELLYRKLSPAEKEEIYNTFYRMGLRMDLKDLPGNYKQWVLVRDEHMRNDLEKSRFTVDLYKQYKKHLGFARYLLLKEVQAQLVPPHVRQLLVLRKVSLLVLIVPLYKFSRKFKLDHLVKALILPETYQPQIKALDQSPEMVNNFTTVKEASYLS</sequence>
<name>A0A7K1ST84_9SPHI</name>
<feature type="domain" description="ER-bound oxygenase mpaB/mpaB'/Rubber oxygenase catalytic" evidence="1">
    <location>
        <begin position="45"/>
        <end position="209"/>
    </location>
</feature>